<name>A0AA86ND00_9EUKA</name>
<dbReference type="Proteomes" id="UP001642409">
    <property type="component" value="Unassembled WGS sequence"/>
</dbReference>
<keyword evidence="1" id="KW-0175">Coiled coil</keyword>
<feature type="coiled-coil region" evidence="1">
    <location>
        <begin position="147"/>
        <end position="174"/>
    </location>
</feature>
<reference evidence="2" key="1">
    <citation type="submission" date="2023-06" db="EMBL/GenBank/DDBJ databases">
        <authorList>
            <person name="Kurt Z."/>
        </authorList>
    </citation>
    <scope>NUCLEOTIDE SEQUENCE</scope>
</reference>
<dbReference type="EMBL" id="CATOUU010000119">
    <property type="protein sequence ID" value="CAI9917078.1"/>
    <property type="molecule type" value="Genomic_DNA"/>
</dbReference>
<comment type="caution">
    <text evidence="2">The sequence shown here is derived from an EMBL/GenBank/DDBJ whole genome shotgun (WGS) entry which is preliminary data.</text>
</comment>
<organism evidence="2">
    <name type="scientific">Hexamita inflata</name>
    <dbReference type="NCBI Taxonomy" id="28002"/>
    <lineage>
        <taxon>Eukaryota</taxon>
        <taxon>Metamonada</taxon>
        <taxon>Diplomonadida</taxon>
        <taxon>Hexamitidae</taxon>
        <taxon>Hexamitinae</taxon>
        <taxon>Hexamita</taxon>
    </lineage>
</organism>
<evidence type="ECO:0000256" key="1">
    <source>
        <dbReference type="SAM" id="Coils"/>
    </source>
</evidence>
<evidence type="ECO:0000313" key="3">
    <source>
        <dbReference type="EMBL" id="CAL6100573.1"/>
    </source>
</evidence>
<dbReference type="AlphaFoldDB" id="A0AA86ND00"/>
<accession>A0AA86ND00</accession>
<sequence>MYTQPYQLPGQMKQAIQQNVEQLQMYNQNLQNPQQQLLYQTFRQNPVQQTQQGYIPPQPFYHQPPQQQLSQTMVNPLSQTMSKPQKPVKKTAEDAEQYIQDLKSRAKVNTALQLLIRNIRVLEVLQRQSFMDPLRLQQIQESRSLYFNAIQQQLQAMNLTIEQLKTKLEQLNLHKQLQVALDYIYQNSTNISAYTKKQNRIALHFQQLLNALEAGCAQNFALKTALDEIIADFEDIAGKEGCVPLNWSGFKILKAVLAELELACKENGGNACQSWQHWTDQLTQLYQNQIFVQQWE</sequence>
<dbReference type="EMBL" id="CAXDID020000532">
    <property type="protein sequence ID" value="CAL6100573.1"/>
    <property type="molecule type" value="Genomic_DNA"/>
</dbReference>
<evidence type="ECO:0000313" key="4">
    <source>
        <dbReference type="Proteomes" id="UP001642409"/>
    </source>
</evidence>
<reference evidence="3 4" key="2">
    <citation type="submission" date="2024-07" db="EMBL/GenBank/DDBJ databases">
        <authorList>
            <person name="Akdeniz Z."/>
        </authorList>
    </citation>
    <scope>NUCLEOTIDE SEQUENCE [LARGE SCALE GENOMIC DNA]</scope>
</reference>
<protein>
    <submittedName>
        <fullName evidence="2">Uncharacterized protein</fullName>
    </submittedName>
</protein>
<keyword evidence="4" id="KW-1185">Reference proteome</keyword>
<evidence type="ECO:0000313" key="2">
    <source>
        <dbReference type="EMBL" id="CAI9917078.1"/>
    </source>
</evidence>
<proteinExistence type="predicted"/>
<gene>
    <name evidence="2" type="ORF">HINF_LOCUS4723</name>
    <name evidence="3" type="ORF">HINF_LOCUS70619</name>
</gene>